<evidence type="ECO:0000256" key="2">
    <source>
        <dbReference type="ARBA" id="ARBA00022448"/>
    </source>
</evidence>
<dbReference type="GO" id="GO:0005886">
    <property type="term" value="C:plasma membrane"/>
    <property type="evidence" value="ECO:0007669"/>
    <property type="project" value="UniProtKB-SubCell"/>
</dbReference>
<dbReference type="EMBL" id="JADEWZ010000055">
    <property type="protein sequence ID" value="MBE9118670.1"/>
    <property type="molecule type" value="Genomic_DNA"/>
</dbReference>
<dbReference type="InterPro" id="IPR014710">
    <property type="entry name" value="RmlC-like_jellyroll"/>
</dbReference>
<evidence type="ECO:0000313" key="17">
    <source>
        <dbReference type="Proteomes" id="UP000654482"/>
    </source>
</evidence>
<sequence length="997" mass="111219">MSYTAADIQAFLASKVPFRELPSGVLAQLATQMQPLRYRMGQAIVLREKMPDRIAILYQGQARLLGYDPGTRMPMTLELLESGSLMGWVSWMRGVACETAIASTESICLTLDAPAFLKLLQDYPQCRAALEGQPSLVEVFDLLIHQELLQAKGAVQVKDIAQGAIAAAQIQHLPPGKHDLKDLDPKLFWFASGGAIEDFAPNTCLEMPFESASLKVTGDRPARLIGLQEGDLSFETAPEEEISGTVEEVSPTLDASYTAIPYAPDRLLESESEPAPEPVPEKNQKFPFVRGTNPLEVGTACFQMLCLYFQIPFRREVVRRVLAHQLQRNDSLSLYFCGSVAELLGLNAQLLNVPASAITRLNAPALVIWQDSLAILYEINDRRLAIAVPEIGILRRKPADFLDTWGATGQVLLLQPTKETPQKRFGLSWFLPAIARYRWVLVLVFIASFFVQLFGLANPLIVQVIIDQVIVKNTPTLLQFLGIFLLIVALLEAILTTLRTYLFVDTTNRIDLGLGSEIIDHLVRLPLRYFERRPVGEVASRVNELENIRSFLTGTALTVVLDALFSVVYIAVMVFYSWQLTLVALATVPIFAFLTLLLSPTIRSQLRTKAERNAETQSYLVEVMSGIQTVKAQNIELQSRWQWQKRYARYVSAGFNTVVTSTLAQSTSNFFNKFSGLLVLWVGAYLVLDQKLSLGQLIAFRIIASYVTSPLLRLAQLWQNFQEIGLSLERLSDIVDTPQEAERDRNNIPMPAIQGAVRYENVSFRFRPNTPPQLVNVNLEFKAGQFVGIVGKSGAGKSTLVKLLIRLYPLEAGRIFIDDYDVSKVELYSLRRQIGMVPQETLLFDGTVQENIAINNPDASTDDIIEAAQIAAAHEFIMGLPSGYNTRVGERGAALSGGQRQRIAIARTVLQRPEMLVLDEATSALDYITEQQVCLNLAEAFRDRSVFFVTHRLATIQHADVIVMMDSGAVVEVGTHKELLALRGRYYALYQQQEMKR</sequence>
<dbReference type="FunFam" id="3.40.50.300:FF:000221">
    <property type="entry name" value="Multidrug ABC transporter ATP-binding protein"/>
    <property type="match status" value="1"/>
</dbReference>
<dbReference type="InterPro" id="IPR011527">
    <property type="entry name" value="ABC1_TM_dom"/>
</dbReference>
<protein>
    <submittedName>
        <fullName evidence="16">Peptidase domain-containing ABC transporter</fullName>
    </submittedName>
</protein>
<dbReference type="GO" id="GO:0016887">
    <property type="term" value="F:ATP hydrolysis activity"/>
    <property type="evidence" value="ECO:0007669"/>
    <property type="project" value="InterPro"/>
</dbReference>
<feature type="transmembrane region" description="Helical" evidence="11">
    <location>
        <begin position="478"/>
        <end position="502"/>
    </location>
</feature>
<evidence type="ECO:0000256" key="1">
    <source>
        <dbReference type="ARBA" id="ARBA00004651"/>
    </source>
</evidence>
<dbReference type="InterPro" id="IPR003593">
    <property type="entry name" value="AAA+_ATPase"/>
</dbReference>
<feature type="domain" description="Peptidase C39" evidence="15">
    <location>
        <begin position="290"/>
        <end position="412"/>
    </location>
</feature>
<evidence type="ECO:0000256" key="7">
    <source>
        <dbReference type="ARBA" id="ARBA00022807"/>
    </source>
</evidence>
<feature type="domain" description="Cyclic nucleotide-binding" evidence="12">
    <location>
        <begin position="17"/>
        <end position="120"/>
    </location>
</feature>
<evidence type="ECO:0000256" key="4">
    <source>
        <dbReference type="ARBA" id="ARBA00022692"/>
    </source>
</evidence>
<comment type="subcellular location">
    <subcellularLocation>
        <location evidence="1">Cell membrane</location>
        <topology evidence="1">Multi-pass membrane protein</topology>
    </subcellularLocation>
</comment>
<dbReference type="AlphaFoldDB" id="A0A8J7E0B6"/>
<dbReference type="CDD" id="cd00038">
    <property type="entry name" value="CAP_ED"/>
    <property type="match status" value="1"/>
</dbReference>
<dbReference type="Pfam" id="PF03412">
    <property type="entry name" value="Peptidase_C39"/>
    <property type="match status" value="1"/>
</dbReference>
<evidence type="ECO:0000259" key="15">
    <source>
        <dbReference type="PROSITE" id="PS50990"/>
    </source>
</evidence>
<dbReference type="PANTHER" id="PTHR43394:SF1">
    <property type="entry name" value="ATP-BINDING CASSETTE SUB-FAMILY B MEMBER 10, MITOCHONDRIAL"/>
    <property type="match status" value="1"/>
</dbReference>
<dbReference type="Pfam" id="PF00005">
    <property type="entry name" value="ABC_tran"/>
    <property type="match status" value="1"/>
</dbReference>
<evidence type="ECO:0000256" key="8">
    <source>
        <dbReference type="ARBA" id="ARBA00022840"/>
    </source>
</evidence>
<dbReference type="GO" id="GO:0015421">
    <property type="term" value="F:ABC-type oligopeptide transporter activity"/>
    <property type="evidence" value="ECO:0007669"/>
    <property type="project" value="TreeGrafter"/>
</dbReference>
<evidence type="ECO:0000259" key="13">
    <source>
        <dbReference type="PROSITE" id="PS50893"/>
    </source>
</evidence>
<keyword evidence="8" id="KW-0067">ATP-binding</keyword>
<dbReference type="InterPro" id="IPR018490">
    <property type="entry name" value="cNMP-bd_dom_sf"/>
</dbReference>
<dbReference type="SUPFAM" id="SSF52540">
    <property type="entry name" value="P-loop containing nucleoside triphosphate hydrolases"/>
    <property type="match status" value="1"/>
</dbReference>
<dbReference type="SUPFAM" id="SSF90123">
    <property type="entry name" value="ABC transporter transmembrane region"/>
    <property type="match status" value="1"/>
</dbReference>
<dbReference type="CDD" id="cd02259">
    <property type="entry name" value="Peptidase_C39_like"/>
    <property type="match status" value="1"/>
</dbReference>
<dbReference type="SUPFAM" id="SSF51206">
    <property type="entry name" value="cAMP-binding domain-like"/>
    <property type="match status" value="1"/>
</dbReference>
<dbReference type="PANTHER" id="PTHR43394">
    <property type="entry name" value="ATP-DEPENDENT PERMEASE MDL1, MITOCHONDRIAL"/>
    <property type="match status" value="1"/>
</dbReference>
<dbReference type="SMART" id="SM00382">
    <property type="entry name" value="AAA"/>
    <property type="match status" value="1"/>
</dbReference>
<dbReference type="GO" id="GO:0006508">
    <property type="term" value="P:proteolysis"/>
    <property type="evidence" value="ECO:0007669"/>
    <property type="project" value="InterPro"/>
</dbReference>
<name>A0A8J7E0B6_9CYAN</name>
<evidence type="ECO:0000259" key="14">
    <source>
        <dbReference type="PROSITE" id="PS50929"/>
    </source>
</evidence>
<dbReference type="InterPro" id="IPR036640">
    <property type="entry name" value="ABC1_TM_sf"/>
</dbReference>
<keyword evidence="2" id="KW-0813">Transport</keyword>
<keyword evidence="10 11" id="KW-0472">Membrane</keyword>
<keyword evidence="7" id="KW-0788">Thiol protease</keyword>
<evidence type="ECO:0000256" key="6">
    <source>
        <dbReference type="ARBA" id="ARBA00022801"/>
    </source>
</evidence>
<dbReference type="Pfam" id="PF00664">
    <property type="entry name" value="ABC_membrane"/>
    <property type="match status" value="1"/>
</dbReference>
<evidence type="ECO:0000256" key="3">
    <source>
        <dbReference type="ARBA" id="ARBA00022475"/>
    </source>
</evidence>
<dbReference type="InterPro" id="IPR039421">
    <property type="entry name" value="Type_1_exporter"/>
</dbReference>
<dbReference type="Pfam" id="PF00027">
    <property type="entry name" value="cNMP_binding"/>
    <property type="match status" value="1"/>
</dbReference>
<dbReference type="PROSITE" id="PS50893">
    <property type="entry name" value="ABC_TRANSPORTER_2"/>
    <property type="match status" value="1"/>
</dbReference>
<dbReference type="Proteomes" id="UP000654482">
    <property type="component" value="Unassembled WGS sequence"/>
</dbReference>
<evidence type="ECO:0000256" key="11">
    <source>
        <dbReference type="SAM" id="Phobius"/>
    </source>
</evidence>
<feature type="transmembrane region" description="Helical" evidence="11">
    <location>
        <begin position="582"/>
        <end position="602"/>
    </location>
</feature>
<dbReference type="InterPro" id="IPR027417">
    <property type="entry name" value="P-loop_NTPase"/>
</dbReference>
<accession>A0A8J7E0B6</accession>
<dbReference type="PROSITE" id="PS50042">
    <property type="entry name" value="CNMP_BINDING_3"/>
    <property type="match status" value="1"/>
</dbReference>
<dbReference type="Gene3D" id="3.90.70.10">
    <property type="entry name" value="Cysteine proteinases"/>
    <property type="match status" value="1"/>
</dbReference>
<keyword evidence="4 11" id="KW-0812">Transmembrane</keyword>
<dbReference type="InterPro" id="IPR017871">
    <property type="entry name" value="ABC_transporter-like_CS"/>
</dbReference>
<dbReference type="Gene3D" id="2.60.120.10">
    <property type="entry name" value="Jelly Rolls"/>
    <property type="match status" value="1"/>
</dbReference>
<keyword evidence="7" id="KW-0645">Protease</keyword>
<feature type="transmembrane region" description="Helical" evidence="11">
    <location>
        <begin position="551"/>
        <end position="576"/>
    </location>
</feature>
<evidence type="ECO:0000256" key="5">
    <source>
        <dbReference type="ARBA" id="ARBA00022741"/>
    </source>
</evidence>
<dbReference type="PROSITE" id="PS00211">
    <property type="entry name" value="ABC_TRANSPORTER_1"/>
    <property type="match status" value="1"/>
</dbReference>
<evidence type="ECO:0000259" key="12">
    <source>
        <dbReference type="PROSITE" id="PS50042"/>
    </source>
</evidence>
<dbReference type="InterPro" id="IPR005074">
    <property type="entry name" value="Peptidase_C39"/>
</dbReference>
<dbReference type="InterPro" id="IPR003439">
    <property type="entry name" value="ABC_transporter-like_ATP-bd"/>
</dbReference>
<evidence type="ECO:0000313" key="16">
    <source>
        <dbReference type="EMBL" id="MBE9118670.1"/>
    </source>
</evidence>
<feature type="domain" description="ABC transmembrane type-1" evidence="14">
    <location>
        <begin position="442"/>
        <end position="723"/>
    </location>
</feature>
<keyword evidence="3" id="KW-1003">Cell membrane</keyword>
<evidence type="ECO:0000256" key="9">
    <source>
        <dbReference type="ARBA" id="ARBA00022989"/>
    </source>
</evidence>
<comment type="caution">
    <text evidence="16">The sequence shown here is derived from an EMBL/GenBank/DDBJ whole genome shotgun (WGS) entry which is preliminary data.</text>
</comment>
<dbReference type="CDD" id="cd18782">
    <property type="entry name" value="ABC_6TM_PrtD_LapB_HlyB_like"/>
    <property type="match status" value="1"/>
</dbReference>
<feature type="transmembrane region" description="Helical" evidence="11">
    <location>
        <begin position="439"/>
        <end position="466"/>
    </location>
</feature>
<gene>
    <name evidence="16" type="ORF">IQ249_22530</name>
</gene>
<dbReference type="InterPro" id="IPR000595">
    <property type="entry name" value="cNMP-bd_dom"/>
</dbReference>
<dbReference type="GO" id="GO:0008234">
    <property type="term" value="F:cysteine-type peptidase activity"/>
    <property type="evidence" value="ECO:0007669"/>
    <property type="project" value="UniProtKB-KW"/>
</dbReference>
<keyword evidence="17" id="KW-1185">Reference proteome</keyword>
<dbReference type="RefSeq" id="WP_194031752.1">
    <property type="nucleotide sequence ID" value="NZ_JADEWZ010000055.1"/>
</dbReference>
<feature type="transmembrane region" description="Helical" evidence="11">
    <location>
        <begin position="670"/>
        <end position="688"/>
    </location>
</feature>
<dbReference type="SMART" id="SM00100">
    <property type="entry name" value="cNMP"/>
    <property type="match status" value="1"/>
</dbReference>
<keyword evidence="9 11" id="KW-1133">Transmembrane helix</keyword>
<proteinExistence type="predicted"/>
<organism evidence="16 17">
    <name type="scientific">Lusitaniella coriacea LEGE 07157</name>
    <dbReference type="NCBI Taxonomy" id="945747"/>
    <lineage>
        <taxon>Bacteria</taxon>
        <taxon>Bacillati</taxon>
        <taxon>Cyanobacteriota</taxon>
        <taxon>Cyanophyceae</taxon>
        <taxon>Spirulinales</taxon>
        <taxon>Lusitaniellaceae</taxon>
        <taxon>Lusitaniella</taxon>
    </lineage>
</organism>
<dbReference type="Gene3D" id="1.20.1560.10">
    <property type="entry name" value="ABC transporter type 1, transmembrane domain"/>
    <property type="match status" value="1"/>
</dbReference>
<keyword evidence="5" id="KW-0547">Nucleotide-binding</keyword>
<reference evidence="16" key="1">
    <citation type="submission" date="2020-10" db="EMBL/GenBank/DDBJ databases">
        <authorList>
            <person name="Castelo-Branco R."/>
            <person name="Eusebio N."/>
            <person name="Adriana R."/>
            <person name="Vieira A."/>
            <person name="Brugerolle De Fraissinette N."/>
            <person name="Rezende De Castro R."/>
            <person name="Schneider M.P."/>
            <person name="Vasconcelos V."/>
            <person name="Leao P.N."/>
        </authorList>
    </citation>
    <scope>NUCLEOTIDE SEQUENCE</scope>
    <source>
        <strain evidence="16">LEGE 07157</strain>
    </source>
</reference>
<dbReference type="Gene3D" id="3.40.50.300">
    <property type="entry name" value="P-loop containing nucleotide triphosphate hydrolases"/>
    <property type="match status" value="1"/>
</dbReference>
<dbReference type="PROSITE" id="PS50990">
    <property type="entry name" value="PEPTIDASE_C39"/>
    <property type="match status" value="1"/>
</dbReference>
<evidence type="ECO:0000256" key="10">
    <source>
        <dbReference type="ARBA" id="ARBA00023136"/>
    </source>
</evidence>
<keyword evidence="6" id="KW-0378">Hydrolase</keyword>
<dbReference type="GO" id="GO:0005524">
    <property type="term" value="F:ATP binding"/>
    <property type="evidence" value="ECO:0007669"/>
    <property type="project" value="UniProtKB-KW"/>
</dbReference>
<dbReference type="PROSITE" id="PS50929">
    <property type="entry name" value="ABC_TM1F"/>
    <property type="match status" value="1"/>
</dbReference>
<feature type="domain" description="ABC transporter" evidence="13">
    <location>
        <begin position="757"/>
        <end position="992"/>
    </location>
</feature>